<comment type="caution">
    <text evidence="1">The sequence shown here is derived from an EMBL/GenBank/DDBJ whole genome shotgun (WGS) entry which is preliminary data.</text>
</comment>
<evidence type="ECO:0000313" key="1">
    <source>
        <dbReference type="EMBL" id="MPN49406.1"/>
    </source>
</evidence>
<dbReference type="PANTHER" id="PTHR40026">
    <property type="entry name" value="PROTEIN VEG"/>
    <property type="match status" value="1"/>
</dbReference>
<dbReference type="InterPro" id="IPR009366">
    <property type="entry name" value="Protein_Veg"/>
</dbReference>
<dbReference type="Pfam" id="PF06257">
    <property type="entry name" value="VEG"/>
    <property type="match status" value="1"/>
</dbReference>
<proteinExistence type="predicted"/>
<protein>
    <recommendedName>
        <fullName evidence="2">Veg protein</fullName>
    </recommendedName>
</protein>
<dbReference type="GO" id="GO:0006355">
    <property type="term" value="P:regulation of DNA-templated transcription"/>
    <property type="evidence" value="ECO:0007669"/>
    <property type="project" value="InterPro"/>
</dbReference>
<name>A0A645IEN6_9ZZZZ</name>
<gene>
    <name evidence="1" type="ORF">SDC9_197027</name>
</gene>
<dbReference type="PANTHER" id="PTHR40026:SF1">
    <property type="entry name" value="PROTEIN VEG"/>
    <property type="match status" value="1"/>
</dbReference>
<sequence>MRLHKGSRIFYRAANGRRKVEERNGIIQETYPSLFTVYIESQQSTVSFSYADILTREVEVQLESSGENLF</sequence>
<reference evidence="1" key="1">
    <citation type="submission" date="2019-08" db="EMBL/GenBank/DDBJ databases">
        <authorList>
            <person name="Kucharzyk K."/>
            <person name="Murdoch R.W."/>
            <person name="Higgins S."/>
            <person name="Loffler F."/>
        </authorList>
    </citation>
    <scope>NUCLEOTIDE SEQUENCE</scope>
</reference>
<dbReference type="EMBL" id="VSSQ01112640">
    <property type="protein sequence ID" value="MPN49406.1"/>
    <property type="molecule type" value="Genomic_DNA"/>
</dbReference>
<dbReference type="Gene3D" id="2.30.30.100">
    <property type="match status" value="1"/>
</dbReference>
<evidence type="ECO:0008006" key="2">
    <source>
        <dbReference type="Google" id="ProtNLM"/>
    </source>
</evidence>
<dbReference type="AlphaFoldDB" id="A0A645IEN6"/>
<organism evidence="1">
    <name type="scientific">bioreactor metagenome</name>
    <dbReference type="NCBI Taxonomy" id="1076179"/>
    <lineage>
        <taxon>unclassified sequences</taxon>
        <taxon>metagenomes</taxon>
        <taxon>ecological metagenomes</taxon>
    </lineage>
</organism>
<accession>A0A645IEN6</accession>